<protein>
    <recommendedName>
        <fullName evidence="3">Phage protein</fullName>
    </recommendedName>
</protein>
<proteinExistence type="predicted"/>
<dbReference type="AlphaFoldDB" id="A0A1I5XAG6"/>
<name>A0A1I5XAG6_9GAMM</name>
<dbReference type="Proteomes" id="UP000182025">
    <property type="component" value="Unassembled WGS sequence"/>
</dbReference>
<evidence type="ECO:0000313" key="1">
    <source>
        <dbReference type="EMBL" id="SFQ28884.1"/>
    </source>
</evidence>
<evidence type="ECO:0000313" key="2">
    <source>
        <dbReference type="Proteomes" id="UP000182025"/>
    </source>
</evidence>
<organism evidence="1 2">
    <name type="scientific">Ectopseudomonas toyotomiensis</name>
    <dbReference type="NCBI Taxonomy" id="554344"/>
    <lineage>
        <taxon>Bacteria</taxon>
        <taxon>Pseudomonadati</taxon>
        <taxon>Pseudomonadota</taxon>
        <taxon>Gammaproteobacteria</taxon>
        <taxon>Pseudomonadales</taxon>
        <taxon>Pseudomonadaceae</taxon>
        <taxon>Ectopseudomonas</taxon>
    </lineage>
</organism>
<accession>A0A1I5XAG6</accession>
<keyword evidence="2" id="KW-1185">Reference proteome</keyword>
<gene>
    <name evidence="1" type="ORF">SAMN05216177_110106</name>
</gene>
<dbReference type="EMBL" id="FOXK01000010">
    <property type="protein sequence ID" value="SFQ28884.1"/>
    <property type="molecule type" value="Genomic_DNA"/>
</dbReference>
<evidence type="ECO:0008006" key="3">
    <source>
        <dbReference type="Google" id="ProtNLM"/>
    </source>
</evidence>
<dbReference type="RefSeq" id="WP_074917861.1">
    <property type="nucleotide sequence ID" value="NZ_FOXK01000010.1"/>
</dbReference>
<sequence>MGSKQAFDWEAIERDYRAGLLSIREIAGRHGCTHTAIGKRAKAERWARDLKAKIRAKADALVSKREVSSEVSSKSAETERQIIEANAEAIVNVRMSHRADIRRSRRLTNKLLEELEQLTDHRDLAESLGEMMRSPDSFGNDRLNDLYHKIIALPNRTKIMRELAETLKTLITLERQAYNLDEQEHEEPYEERLRRLLEQ</sequence>
<dbReference type="OrthoDB" id="8641910at2"/>
<reference evidence="2" key="1">
    <citation type="submission" date="2016-10" db="EMBL/GenBank/DDBJ databases">
        <authorList>
            <person name="Varghese N."/>
            <person name="Submissions S."/>
        </authorList>
    </citation>
    <scope>NUCLEOTIDE SEQUENCE [LARGE SCALE GENOMIC DNA]</scope>
    <source>
        <strain evidence="2">JCM 15604</strain>
    </source>
</reference>